<organism evidence="2 3">
    <name type="scientific">Araneus ventricosus</name>
    <name type="common">Orbweaver spider</name>
    <name type="synonym">Epeira ventricosa</name>
    <dbReference type="NCBI Taxonomy" id="182803"/>
    <lineage>
        <taxon>Eukaryota</taxon>
        <taxon>Metazoa</taxon>
        <taxon>Ecdysozoa</taxon>
        <taxon>Arthropoda</taxon>
        <taxon>Chelicerata</taxon>
        <taxon>Arachnida</taxon>
        <taxon>Araneae</taxon>
        <taxon>Araneomorphae</taxon>
        <taxon>Entelegynae</taxon>
        <taxon>Araneoidea</taxon>
        <taxon>Araneidae</taxon>
        <taxon>Araneus</taxon>
    </lineage>
</organism>
<dbReference type="Proteomes" id="UP000499080">
    <property type="component" value="Unassembled WGS sequence"/>
</dbReference>
<proteinExistence type="predicted"/>
<keyword evidence="3" id="KW-1185">Reference proteome</keyword>
<evidence type="ECO:0000256" key="1">
    <source>
        <dbReference type="SAM" id="MobiDB-lite"/>
    </source>
</evidence>
<dbReference type="AlphaFoldDB" id="A0A4Y2NPR8"/>
<evidence type="ECO:0000313" key="2">
    <source>
        <dbReference type="EMBL" id="GBN41518.1"/>
    </source>
</evidence>
<comment type="caution">
    <text evidence="2">The sequence shown here is derived from an EMBL/GenBank/DDBJ whole genome shotgun (WGS) entry which is preliminary data.</text>
</comment>
<sequence length="111" mass="12887">MNNTKRKNHPSCPQKSHRPAPFSPQTRHHLNDNNTKRKPSTVHRRATILSSFPHTRGNSTLNDNNTKKRNHPSFLKRIRTIPSRTYTEVVPWRKAHSDTESNRQSQSCKGI</sequence>
<protein>
    <submittedName>
        <fullName evidence="2">Uncharacterized protein</fullName>
    </submittedName>
</protein>
<accession>A0A4Y2NPR8</accession>
<dbReference type="EMBL" id="BGPR01009672">
    <property type="protein sequence ID" value="GBN41518.1"/>
    <property type="molecule type" value="Genomic_DNA"/>
</dbReference>
<feature type="compositionally biased region" description="Basic residues" evidence="1">
    <location>
        <begin position="36"/>
        <end position="46"/>
    </location>
</feature>
<reference evidence="2 3" key="1">
    <citation type="journal article" date="2019" name="Sci. Rep.">
        <title>Orb-weaving spider Araneus ventricosus genome elucidates the spidroin gene catalogue.</title>
        <authorList>
            <person name="Kono N."/>
            <person name="Nakamura H."/>
            <person name="Ohtoshi R."/>
            <person name="Moran D.A.P."/>
            <person name="Shinohara A."/>
            <person name="Yoshida Y."/>
            <person name="Fujiwara M."/>
            <person name="Mori M."/>
            <person name="Tomita M."/>
            <person name="Arakawa K."/>
        </authorList>
    </citation>
    <scope>NUCLEOTIDE SEQUENCE [LARGE SCALE GENOMIC DNA]</scope>
</reference>
<gene>
    <name evidence="2" type="ORF">AVEN_257583_1</name>
</gene>
<feature type="compositionally biased region" description="Polar residues" evidence="1">
    <location>
        <begin position="48"/>
        <end position="64"/>
    </location>
</feature>
<feature type="compositionally biased region" description="Basic residues" evidence="1">
    <location>
        <begin position="67"/>
        <end position="79"/>
    </location>
</feature>
<feature type="region of interest" description="Disordered" evidence="1">
    <location>
        <begin position="1"/>
        <end position="79"/>
    </location>
</feature>
<name>A0A4Y2NPR8_ARAVE</name>
<evidence type="ECO:0000313" key="3">
    <source>
        <dbReference type="Proteomes" id="UP000499080"/>
    </source>
</evidence>